<dbReference type="GO" id="GO:0051539">
    <property type="term" value="F:4 iron, 4 sulfur cluster binding"/>
    <property type="evidence" value="ECO:0007669"/>
    <property type="project" value="UniProtKB-KW"/>
</dbReference>
<evidence type="ECO:0000256" key="1">
    <source>
        <dbReference type="ARBA" id="ARBA00001966"/>
    </source>
</evidence>
<evidence type="ECO:0000256" key="5">
    <source>
        <dbReference type="ARBA" id="ARBA00023004"/>
    </source>
</evidence>
<dbReference type="Gene3D" id="3.80.30.20">
    <property type="entry name" value="tm_1862 like domain"/>
    <property type="match status" value="1"/>
</dbReference>
<dbReference type="SFLD" id="SFLDG01091">
    <property type="entry name" value="uncharacterized_CHP01210-like"/>
    <property type="match status" value="1"/>
</dbReference>
<dbReference type="SFLD" id="SFLDG01086">
    <property type="entry name" value="elongater_protein-like"/>
    <property type="match status" value="1"/>
</dbReference>
<dbReference type="NCBIfam" id="TIGR01212">
    <property type="entry name" value="TIGR01212 family radical SAM protein"/>
    <property type="match status" value="1"/>
</dbReference>
<protein>
    <submittedName>
        <fullName evidence="8">TIGR01212 family radical SAM protein</fullName>
    </submittedName>
</protein>
<dbReference type="Proteomes" id="UP000253769">
    <property type="component" value="Unassembled WGS sequence"/>
</dbReference>
<dbReference type="RefSeq" id="WP_114695116.1">
    <property type="nucleotide sequence ID" value="NZ_QQOH01000002.1"/>
</dbReference>
<dbReference type="OrthoDB" id="9801689at2"/>
<dbReference type="InterPro" id="IPR005911">
    <property type="entry name" value="YhcC-like"/>
</dbReference>
<keyword evidence="9" id="KW-1185">Reference proteome</keyword>
<accession>A0A369WLZ9</accession>
<evidence type="ECO:0000256" key="4">
    <source>
        <dbReference type="ARBA" id="ARBA00022723"/>
    </source>
</evidence>
<evidence type="ECO:0000313" key="8">
    <source>
        <dbReference type="EMBL" id="RDE22491.1"/>
    </source>
</evidence>
<comment type="cofactor">
    <cofactor evidence="1">
        <name>[4Fe-4S] cluster</name>
        <dbReference type="ChEBI" id="CHEBI:49883"/>
    </cofactor>
</comment>
<evidence type="ECO:0000256" key="3">
    <source>
        <dbReference type="ARBA" id="ARBA00022691"/>
    </source>
</evidence>
<dbReference type="SFLD" id="SFLDS00029">
    <property type="entry name" value="Radical_SAM"/>
    <property type="match status" value="1"/>
</dbReference>
<dbReference type="InterPro" id="IPR006638">
    <property type="entry name" value="Elp3/MiaA/NifB-like_rSAM"/>
</dbReference>
<dbReference type="EMBL" id="QQOH01000002">
    <property type="protein sequence ID" value="RDE22491.1"/>
    <property type="molecule type" value="Genomic_DNA"/>
</dbReference>
<dbReference type="Pfam" id="PF16199">
    <property type="entry name" value="Radical_SAM_C"/>
    <property type="match status" value="1"/>
</dbReference>
<dbReference type="InterPro" id="IPR039661">
    <property type="entry name" value="ELP3"/>
</dbReference>
<dbReference type="InterPro" id="IPR058240">
    <property type="entry name" value="rSAM_sf"/>
</dbReference>
<dbReference type="InterPro" id="IPR007197">
    <property type="entry name" value="rSAM"/>
</dbReference>
<keyword evidence="6" id="KW-0411">Iron-sulfur</keyword>
<dbReference type="SUPFAM" id="SSF102114">
    <property type="entry name" value="Radical SAM enzymes"/>
    <property type="match status" value="1"/>
</dbReference>
<dbReference type="SMART" id="SM00729">
    <property type="entry name" value="Elp3"/>
    <property type="match status" value="1"/>
</dbReference>
<dbReference type="InterPro" id="IPR023404">
    <property type="entry name" value="rSAM_horseshoe"/>
</dbReference>
<name>A0A369WLZ9_9GAMM</name>
<dbReference type="GO" id="GO:0003824">
    <property type="term" value="F:catalytic activity"/>
    <property type="evidence" value="ECO:0007669"/>
    <property type="project" value="InterPro"/>
</dbReference>
<dbReference type="PANTHER" id="PTHR11135:SF1">
    <property type="entry name" value="PROTEIN YHCC"/>
    <property type="match status" value="1"/>
</dbReference>
<dbReference type="Pfam" id="PF04055">
    <property type="entry name" value="Radical_SAM"/>
    <property type="match status" value="1"/>
</dbReference>
<dbReference type="InterPro" id="IPR032432">
    <property type="entry name" value="Radical_SAM_C"/>
</dbReference>
<dbReference type="AlphaFoldDB" id="A0A369WLZ9"/>
<dbReference type="PROSITE" id="PS51918">
    <property type="entry name" value="RADICAL_SAM"/>
    <property type="match status" value="1"/>
</dbReference>
<keyword evidence="2" id="KW-0004">4Fe-4S</keyword>
<keyword evidence="3" id="KW-0949">S-adenosyl-L-methionine</keyword>
<reference evidence="8 9" key="1">
    <citation type="submission" date="2018-07" db="EMBL/GenBank/DDBJ databases">
        <title>Motiliproteus coralliicola sp. nov., a bacterium isolated from Coral.</title>
        <authorList>
            <person name="Wang G."/>
        </authorList>
    </citation>
    <scope>NUCLEOTIDE SEQUENCE [LARGE SCALE GENOMIC DNA]</scope>
    <source>
        <strain evidence="8 9">C34</strain>
    </source>
</reference>
<evidence type="ECO:0000313" key="9">
    <source>
        <dbReference type="Proteomes" id="UP000253769"/>
    </source>
</evidence>
<evidence type="ECO:0000259" key="7">
    <source>
        <dbReference type="PROSITE" id="PS51918"/>
    </source>
</evidence>
<feature type="domain" description="Radical SAM core" evidence="7">
    <location>
        <begin position="17"/>
        <end position="252"/>
    </location>
</feature>
<evidence type="ECO:0000256" key="6">
    <source>
        <dbReference type="ARBA" id="ARBA00023014"/>
    </source>
</evidence>
<comment type="caution">
    <text evidence="8">The sequence shown here is derived from an EMBL/GenBank/DDBJ whole genome shotgun (WGS) entry which is preliminary data.</text>
</comment>
<keyword evidence="4" id="KW-0479">Metal-binding</keyword>
<dbReference type="PANTHER" id="PTHR11135">
    <property type="entry name" value="HISTONE ACETYLTRANSFERASE-RELATED"/>
    <property type="match status" value="1"/>
</dbReference>
<dbReference type="CDD" id="cd01335">
    <property type="entry name" value="Radical_SAM"/>
    <property type="match status" value="1"/>
</dbReference>
<sequence>MQPDNLINSLGRDLKQRFGHKVHKLTIDADFTCPNRDGSLGLGGCTFCNNASFSSKTNTQLSIRDQLETSKPGMRAKKYLAYFQAYTNTYAEVAVLKQMYEEALEVTDIVGLCVGTRPDCVPDSALQLLAEYQQQGAEVWLELGLQSAFDSTLERINRGHGFAAYQDAVRRAHQYGLKVCTHLIIGLPGELPEQSLITLERVLEEGCEGLKLHPLHIVRGSQMARQWKQGEIQALEMDDYIRTAGEMIRRTPWEVVLHRVTATARRPTLLAPDWCDNRWPSYMGIQDYLQQHGGQASALGRPSLIQTA</sequence>
<proteinExistence type="predicted"/>
<evidence type="ECO:0000256" key="2">
    <source>
        <dbReference type="ARBA" id="ARBA00022485"/>
    </source>
</evidence>
<organism evidence="8 9">
    <name type="scientific">Motiliproteus coralliicola</name>
    <dbReference type="NCBI Taxonomy" id="2283196"/>
    <lineage>
        <taxon>Bacteria</taxon>
        <taxon>Pseudomonadati</taxon>
        <taxon>Pseudomonadota</taxon>
        <taxon>Gammaproteobacteria</taxon>
        <taxon>Oceanospirillales</taxon>
        <taxon>Oceanospirillaceae</taxon>
        <taxon>Motiliproteus</taxon>
    </lineage>
</organism>
<keyword evidence="5" id="KW-0408">Iron</keyword>
<dbReference type="GO" id="GO:0046872">
    <property type="term" value="F:metal ion binding"/>
    <property type="evidence" value="ECO:0007669"/>
    <property type="project" value="UniProtKB-KW"/>
</dbReference>
<gene>
    <name evidence="8" type="ORF">DV711_07765</name>
</gene>